<feature type="transmembrane region" description="Helical" evidence="5">
    <location>
        <begin position="337"/>
        <end position="358"/>
    </location>
</feature>
<comment type="caution">
    <text evidence="7">The sequence shown here is derived from an EMBL/GenBank/DDBJ whole genome shotgun (WGS) entry which is preliminary data.</text>
</comment>
<dbReference type="PANTHER" id="PTHR24064">
    <property type="entry name" value="SOLUTE CARRIER FAMILY 22 MEMBER"/>
    <property type="match status" value="1"/>
</dbReference>
<evidence type="ECO:0000313" key="7">
    <source>
        <dbReference type="EMBL" id="KAG5307691.1"/>
    </source>
</evidence>
<keyword evidence="2 5" id="KW-0812">Transmembrane</keyword>
<dbReference type="InterPro" id="IPR005828">
    <property type="entry name" value="MFS_sugar_transport-like"/>
</dbReference>
<feature type="transmembrane region" description="Helical" evidence="5">
    <location>
        <begin position="392"/>
        <end position="413"/>
    </location>
</feature>
<gene>
    <name evidence="7" type="primary">Orct_1</name>
    <name evidence="7" type="ORF">G6Z75_0013763</name>
</gene>
<feature type="domain" description="Major facilitator superfamily (MFS) profile" evidence="6">
    <location>
        <begin position="228"/>
        <end position="652"/>
    </location>
</feature>
<dbReference type="InterPro" id="IPR005829">
    <property type="entry name" value="Sugar_transporter_CS"/>
</dbReference>
<feature type="transmembrane region" description="Helical" evidence="5">
    <location>
        <begin position="150"/>
        <end position="169"/>
    </location>
</feature>
<evidence type="ECO:0000256" key="3">
    <source>
        <dbReference type="ARBA" id="ARBA00022989"/>
    </source>
</evidence>
<keyword evidence="3 5" id="KW-1133">Transmembrane helix</keyword>
<evidence type="ECO:0000256" key="1">
    <source>
        <dbReference type="ARBA" id="ARBA00004141"/>
    </source>
</evidence>
<organism evidence="7 8">
    <name type="scientific">Acromyrmex insinuator</name>
    <dbReference type="NCBI Taxonomy" id="230686"/>
    <lineage>
        <taxon>Eukaryota</taxon>
        <taxon>Metazoa</taxon>
        <taxon>Ecdysozoa</taxon>
        <taxon>Arthropoda</taxon>
        <taxon>Hexapoda</taxon>
        <taxon>Insecta</taxon>
        <taxon>Pterygota</taxon>
        <taxon>Neoptera</taxon>
        <taxon>Endopterygota</taxon>
        <taxon>Hymenoptera</taxon>
        <taxon>Apocrita</taxon>
        <taxon>Aculeata</taxon>
        <taxon>Formicoidea</taxon>
        <taxon>Formicidae</taxon>
        <taxon>Myrmicinae</taxon>
        <taxon>Acromyrmex</taxon>
    </lineage>
</organism>
<dbReference type="GO" id="GO:0022857">
    <property type="term" value="F:transmembrane transporter activity"/>
    <property type="evidence" value="ECO:0007669"/>
    <property type="project" value="InterPro"/>
</dbReference>
<dbReference type="Proteomes" id="UP000667349">
    <property type="component" value="Unassembled WGS sequence"/>
</dbReference>
<comment type="subcellular location">
    <subcellularLocation>
        <location evidence="1">Membrane</location>
        <topology evidence="1">Multi-pass membrane protein</topology>
    </subcellularLocation>
</comment>
<dbReference type="Pfam" id="PF00083">
    <property type="entry name" value="Sugar_tr"/>
    <property type="match status" value="1"/>
</dbReference>
<reference evidence="7" key="1">
    <citation type="submission" date="2020-02" db="EMBL/GenBank/DDBJ databases">
        <title>Relaxed selection underlies rapid genomic changes in the transitions from sociality to social parasitism in ants.</title>
        <authorList>
            <person name="Bi X."/>
        </authorList>
    </citation>
    <scope>NUCLEOTIDE SEQUENCE</scope>
    <source>
        <strain evidence="7">BGI-DK2013a</strain>
        <tissue evidence="7">Whole body</tissue>
    </source>
</reference>
<evidence type="ECO:0000256" key="2">
    <source>
        <dbReference type="ARBA" id="ARBA00022692"/>
    </source>
</evidence>
<feature type="transmembrane region" description="Helical" evidence="5">
    <location>
        <begin position="306"/>
        <end position="325"/>
    </location>
</feature>
<dbReference type="SUPFAM" id="SSF103473">
    <property type="entry name" value="MFS general substrate transporter"/>
    <property type="match status" value="1"/>
</dbReference>
<dbReference type="AlphaFoldDB" id="A0A836EAK8"/>
<dbReference type="InterPro" id="IPR036259">
    <property type="entry name" value="MFS_trans_sf"/>
</dbReference>
<accession>A0A836EAK8</accession>
<dbReference type="PROSITE" id="PS00216">
    <property type="entry name" value="SUGAR_TRANSPORT_1"/>
    <property type="match status" value="1"/>
</dbReference>
<sequence length="713" mass="80787">MDMTQFQFLTTTTVIVERRILKNGFIKLKCIGINLQSLKPKRFVYEGMMCLLIISCGMLDVRQFPPSDREGHVTRNVVARGVQRVHCRERIQSTALIRWMQAHLNVCESDTTTMTVMVETTKVEEGNGPAKIETFDDILPYVGEASRYQWFLFILLLPFTFVYAFLYFAQFFLTLVPAEHWCTIPELNHYNFTDFEKIAIGIPPATKEELKLESATSFSRCYMYDVNYTELLEQGVRQANLSWPIVRCKQGWTFNHTMITYASIATELEWVCDKTFLGSAAQSAFFVGSIIGGLIFGYIADHYGRIPALVSCNTVGFFASIATAFCNSFWSFCIARLIVGSSFDNCFNVLFIIVIEYVGPKYRTLVANMSFGIYFAAAASLLPWIAYWIADWRILSVVTAFPMIVAFLGPWLVPESARWYIMSGNIDKAIEMLKKFAKVNGKEVKQEVFEAFEKSCKNIIEKDQSHNQYTVLHLFKLPRLARITVMLVIYWLLIILVFDGHVWNMKLLHPDVFTSFSIAAMTELPAAILLALFLDRWGRRWMGFASMFICGVFSLIAIGTPVGTLTVTMAILARLGVNIAANIGFQYAAEMLPTVVRAQGVSLIHIIGYIAHIVGPYVIYLADVNQNLPLIVLGLLSFFDAFLTLALPETLDQDLPETLQEGNDFGMDQSFWWIPCISSTPKLKKSLRKKKKEGMTNAAFHHGSIQTIDCTRL</sequence>
<evidence type="ECO:0000256" key="5">
    <source>
        <dbReference type="SAM" id="Phobius"/>
    </source>
</evidence>
<dbReference type="PROSITE" id="PS50850">
    <property type="entry name" value="MFS"/>
    <property type="match status" value="1"/>
</dbReference>
<name>A0A836EAK8_9HYME</name>
<feature type="transmembrane region" description="Helical" evidence="5">
    <location>
        <begin position="515"/>
        <end position="534"/>
    </location>
</feature>
<proteinExistence type="predicted"/>
<dbReference type="InterPro" id="IPR020846">
    <property type="entry name" value="MFS_dom"/>
</dbReference>
<protein>
    <submittedName>
        <fullName evidence="7">ORCT protein</fullName>
    </submittedName>
</protein>
<feature type="non-terminal residue" evidence="7">
    <location>
        <position position="713"/>
    </location>
</feature>
<feature type="non-terminal residue" evidence="7">
    <location>
        <position position="1"/>
    </location>
</feature>
<evidence type="ECO:0000259" key="6">
    <source>
        <dbReference type="PROSITE" id="PS50850"/>
    </source>
</evidence>
<feature type="transmembrane region" description="Helical" evidence="5">
    <location>
        <begin position="601"/>
        <end position="622"/>
    </location>
</feature>
<keyword evidence="8" id="KW-1185">Reference proteome</keyword>
<feature type="transmembrane region" description="Helical" evidence="5">
    <location>
        <begin position="483"/>
        <end position="503"/>
    </location>
</feature>
<dbReference type="EMBL" id="JAANHZ010000718">
    <property type="protein sequence ID" value="KAG5307691.1"/>
    <property type="molecule type" value="Genomic_DNA"/>
</dbReference>
<dbReference type="Gene3D" id="1.20.1250.20">
    <property type="entry name" value="MFS general substrate transporter like domains"/>
    <property type="match status" value="1"/>
</dbReference>
<feature type="transmembrane region" description="Helical" evidence="5">
    <location>
        <begin position="628"/>
        <end position="647"/>
    </location>
</feature>
<feature type="transmembrane region" description="Helical" evidence="5">
    <location>
        <begin position="365"/>
        <end position="386"/>
    </location>
</feature>
<feature type="transmembrane region" description="Helical" evidence="5">
    <location>
        <begin position="541"/>
        <end position="559"/>
    </location>
</feature>
<evidence type="ECO:0000313" key="8">
    <source>
        <dbReference type="Proteomes" id="UP000667349"/>
    </source>
</evidence>
<feature type="transmembrane region" description="Helical" evidence="5">
    <location>
        <begin position="276"/>
        <end position="299"/>
    </location>
</feature>
<dbReference type="GO" id="GO:0016020">
    <property type="term" value="C:membrane"/>
    <property type="evidence" value="ECO:0007669"/>
    <property type="project" value="UniProtKB-SubCell"/>
</dbReference>
<keyword evidence="4 5" id="KW-0472">Membrane</keyword>
<evidence type="ECO:0000256" key="4">
    <source>
        <dbReference type="ARBA" id="ARBA00023136"/>
    </source>
</evidence>